<dbReference type="Proteomes" id="UP001233999">
    <property type="component" value="Unassembled WGS sequence"/>
</dbReference>
<evidence type="ECO:0000313" key="2">
    <source>
        <dbReference type="Proteomes" id="UP001233999"/>
    </source>
</evidence>
<dbReference type="AlphaFoldDB" id="A0AAD7ZG12"/>
<reference evidence="1" key="2">
    <citation type="submission" date="2023-05" db="EMBL/GenBank/DDBJ databases">
        <authorList>
            <person name="Fouks B."/>
        </authorList>
    </citation>
    <scope>NUCLEOTIDE SEQUENCE</scope>
    <source>
        <strain evidence="1">Stay&amp;Tobe</strain>
        <tissue evidence="1">Testes</tissue>
    </source>
</reference>
<feature type="non-terminal residue" evidence="1">
    <location>
        <position position="1"/>
    </location>
</feature>
<gene>
    <name evidence="1" type="ORF">L9F63_024613</name>
</gene>
<accession>A0AAD7ZG12</accession>
<protein>
    <submittedName>
        <fullName evidence="1">Uncharacterized protein</fullName>
    </submittedName>
</protein>
<keyword evidence="2" id="KW-1185">Reference proteome</keyword>
<reference evidence="1" key="1">
    <citation type="journal article" date="2023" name="IScience">
        <title>Live-bearing cockroach genome reveals convergent evolutionary mechanisms linked to viviparity in insects and beyond.</title>
        <authorList>
            <person name="Fouks B."/>
            <person name="Harrison M.C."/>
            <person name="Mikhailova A.A."/>
            <person name="Marchal E."/>
            <person name="English S."/>
            <person name="Carruthers M."/>
            <person name="Jennings E.C."/>
            <person name="Chiamaka E.L."/>
            <person name="Frigard R.A."/>
            <person name="Pippel M."/>
            <person name="Attardo G.M."/>
            <person name="Benoit J.B."/>
            <person name="Bornberg-Bauer E."/>
            <person name="Tobe S.S."/>
        </authorList>
    </citation>
    <scope>NUCLEOTIDE SEQUENCE</scope>
    <source>
        <strain evidence="1">Stay&amp;Tobe</strain>
    </source>
</reference>
<organism evidence="1 2">
    <name type="scientific">Diploptera punctata</name>
    <name type="common">Pacific beetle cockroach</name>
    <dbReference type="NCBI Taxonomy" id="6984"/>
    <lineage>
        <taxon>Eukaryota</taxon>
        <taxon>Metazoa</taxon>
        <taxon>Ecdysozoa</taxon>
        <taxon>Arthropoda</taxon>
        <taxon>Hexapoda</taxon>
        <taxon>Insecta</taxon>
        <taxon>Pterygota</taxon>
        <taxon>Neoptera</taxon>
        <taxon>Polyneoptera</taxon>
        <taxon>Dictyoptera</taxon>
        <taxon>Blattodea</taxon>
        <taxon>Blaberoidea</taxon>
        <taxon>Blaberidae</taxon>
        <taxon>Diplopterinae</taxon>
        <taxon>Diploptera</taxon>
    </lineage>
</organism>
<feature type="non-terminal residue" evidence="1">
    <location>
        <position position="56"/>
    </location>
</feature>
<comment type="caution">
    <text evidence="1">The sequence shown here is derived from an EMBL/GenBank/DDBJ whole genome shotgun (WGS) entry which is preliminary data.</text>
</comment>
<evidence type="ECO:0000313" key="1">
    <source>
        <dbReference type="EMBL" id="KAJ9579278.1"/>
    </source>
</evidence>
<sequence length="56" mass="6317">MENLVELFKAPHLSSIVDSEGVAYSIEEAGRKEKVRKINRLRLRDGVVSKLEDSCT</sequence>
<dbReference type="EMBL" id="JASPKZ010008547">
    <property type="protein sequence ID" value="KAJ9579278.1"/>
    <property type="molecule type" value="Genomic_DNA"/>
</dbReference>
<name>A0AAD7ZG12_DIPPU</name>
<proteinExistence type="predicted"/>